<evidence type="ECO:0000256" key="1">
    <source>
        <dbReference type="SAM" id="MobiDB-lite"/>
    </source>
</evidence>
<dbReference type="Proteomes" id="UP000054408">
    <property type="component" value="Unassembled WGS sequence"/>
</dbReference>
<gene>
    <name evidence="2" type="ORF">AMSG_00867</name>
</gene>
<dbReference type="InterPro" id="IPR006311">
    <property type="entry name" value="TAT_signal"/>
</dbReference>
<feature type="region of interest" description="Disordered" evidence="1">
    <location>
        <begin position="183"/>
        <end position="205"/>
    </location>
</feature>
<keyword evidence="3" id="KW-1185">Reference proteome</keyword>
<dbReference type="PROSITE" id="PS51318">
    <property type="entry name" value="TAT"/>
    <property type="match status" value="1"/>
</dbReference>
<feature type="region of interest" description="Disordered" evidence="1">
    <location>
        <begin position="1"/>
        <end position="66"/>
    </location>
</feature>
<reference evidence="2 3" key="1">
    <citation type="submission" date="2010-05" db="EMBL/GenBank/DDBJ databases">
        <title>The Genome Sequence of Thecamonas trahens ATCC 50062.</title>
        <authorList>
            <consortium name="The Broad Institute Genome Sequencing Platform"/>
            <person name="Russ C."/>
            <person name="Cuomo C."/>
            <person name="Shea T."/>
            <person name="Young S.K."/>
            <person name="Zeng Q."/>
            <person name="Koehrsen M."/>
            <person name="Haas B."/>
            <person name="Borodovsky M."/>
            <person name="Guigo R."/>
            <person name="Alvarado L."/>
            <person name="Berlin A."/>
            <person name="Bochicchio J."/>
            <person name="Borenstein D."/>
            <person name="Chapman S."/>
            <person name="Chen Z."/>
            <person name="Freedman E."/>
            <person name="Gellesch M."/>
            <person name="Goldberg J."/>
            <person name="Griggs A."/>
            <person name="Gujja S."/>
            <person name="Heilman E."/>
            <person name="Heiman D."/>
            <person name="Hepburn T."/>
            <person name="Howarth C."/>
            <person name="Jen D."/>
            <person name="Larson L."/>
            <person name="Mehta T."/>
            <person name="Park D."/>
            <person name="Pearson M."/>
            <person name="Roberts A."/>
            <person name="Saif S."/>
            <person name="Shenoy N."/>
            <person name="Sisk P."/>
            <person name="Stolte C."/>
            <person name="Sykes S."/>
            <person name="Thomson T."/>
            <person name="Walk T."/>
            <person name="White J."/>
            <person name="Yandava C."/>
            <person name="Burger G."/>
            <person name="Gray M.W."/>
            <person name="Holland P.W.H."/>
            <person name="King N."/>
            <person name="Lang F.B.F."/>
            <person name="Roger A.J."/>
            <person name="Ruiz-Trillo I."/>
            <person name="Lander E."/>
            <person name="Nusbaum C."/>
        </authorList>
    </citation>
    <scope>NUCLEOTIDE SEQUENCE [LARGE SCALE GENOMIC DNA]</scope>
    <source>
        <strain evidence="2 3">ATCC 50062</strain>
    </source>
</reference>
<dbReference type="GeneID" id="25560646"/>
<organism evidence="2 3">
    <name type="scientific">Thecamonas trahens ATCC 50062</name>
    <dbReference type="NCBI Taxonomy" id="461836"/>
    <lineage>
        <taxon>Eukaryota</taxon>
        <taxon>Apusozoa</taxon>
        <taxon>Apusomonadida</taxon>
        <taxon>Apusomonadidae</taxon>
        <taxon>Thecamonas</taxon>
    </lineage>
</organism>
<evidence type="ECO:0000313" key="2">
    <source>
        <dbReference type="EMBL" id="KNC50708.1"/>
    </source>
</evidence>
<evidence type="ECO:0000313" key="3">
    <source>
        <dbReference type="Proteomes" id="UP000054408"/>
    </source>
</evidence>
<accession>A0A0L0DHC2</accession>
<feature type="compositionally biased region" description="Low complexity" evidence="1">
    <location>
        <begin position="36"/>
        <end position="53"/>
    </location>
</feature>
<protein>
    <submittedName>
        <fullName evidence="2">Uncharacterized protein</fullName>
    </submittedName>
</protein>
<dbReference type="EMBL" id="GL349435">
    <property type="protein sequence ID" value="KNC50708.1"/>
    <property type="molecule type" value="Genomic_DNA"/>
</dbReference>
<feature type="compositionally biased region" description="Low complexity" evidence="1">
    <location>
        <begin position="10"/>
        <end position="22"/>
    </location>
</feature>
<proteinExistence type="predicted"/>
<name>A0A0L0DHC2_THETB</name>
<dbReference type="RefSeq" id="XP_013762585.1">
    <property type="nucleotide sequence ID" value="XM_013907131.1"/>
</dbReference>
<sequence>MSSGRRKALRATAASAAAGDVGAPPPGAPTNQNRFAWTAAAPPTSSASSPVPARQRTLGIGPFTASVRRLEPQAKVAQATTAADAAAAETEAEALVAAAAAADNVVAEAIREGARPTTRVIAPYGRPASSGRRRRRRPAADAHLQQPRPVSRNRKHQPGEPRALSKGFGAAYGIRESLKQYGVQQLSRPQSAPGRTRRVPDEALAGEPPFVHTIQYIGHNGAESHRVNPRLSTRLPRQKPRSKFAYAKNATSRRPSSAWFAYPAPGSLVPHARPAWH</sequence>
<dbReference type="AlphaFoldDB" id="A0A0L0DHC2"/>
<feature type="region of interest" description="Disordered" evidence="1">
    <location>
        <begin position="118"/>
        <end position="168"/>
    </location>
</feature>